<dbReference type="Pfam" id="PF00118">
    <property type="entry name" value="Cpn60_TCP1"/>
    <property type="match status" value="1"/>
</dbReference>
<dbReference type="Gene3D" id="3.30.260.10">
    <property type="entry name" value="TCP-1-like chaperonin intermediate domain"/>
    <property type="match status" value="1"/>
</dbReference>
<dbReference type="InterPro" id="IPR012719">
    <property type="entry name" value="Chap_CCT_gamma"/>
</dbReference>
<evidence type="ECO:0000256" key="5">
    <source>
        <dbReference type="ARBA" id="ARBA00022741"/>
    </source>
</evidence>
<dbReference type="PRINTS" id="PR00304">
    <property type="entry name" value="TCOMPLEXTCP1"/>
</dbReference>
<comment type="subcellular location">
    <subcellularLocation>
        <location evidence="1">Cytoplasm</location>
    </subcellularLocation>
</comment>
<keyword evidence="5 8" id="KW-0547">Nucleotide-binding</keyword>
<dbReference type="InterPro" id="IPR002194">
    <property type="entry name" value="Chaperonin_TCP-1_CS"/>
</dbReference>
<dbReference type="InterPro" id="IPR027410">
    <property type="entry name" value="TCP-1-like_intermed_sf"/>
</dbReference>
<keyword evidence="4" id="KW-0963">Cytoplasm</keyword>
<dbReference type="PROSITE" id="PS00750">
    <property type="entry name" value="TCP1_1"/>
    <property type="match status" value="1"/>
</dbReference>
<evidence type="ECO:0000313" key="11">
    <source>
        <dbReference type="Proteomes" id="UP001439008"/>
    </source>
</evidence>
<dbReference type="Gene3D" id="3.50.7.10">
    <property type="entry name" value="GroEL"/>
    <property type="match status" value="1"/>
</dbReference>
<organism evidence="10 11">
    <name type="scientific">Bonamia ostreae</name>
    <dbReference type="NCBI Taxonomy" id="126728"/>
    <lineage>
        <taxon>Eukaryota</taxon>
        <taxon>Sar</taxon>
        <taxon>Rhizaria</taxon>
        <taxon>Endomyxa</taxon>
        <taxon>Ascetosporea</taxon>
        <taxon>Haplosporida</taxon>
        <taxon>Bonamia</taxon>
    </lineage>
</organism>
<dbReference type="PANTHER" id="PTHR11353">
    <property type="entry name" value="CHAPERONIN"/>
    <property type="match status" value="1"/>
</dbReference>
<protein>
    <recommendedName>
        <fullName evidence="3 9">T-complex protein 1 subunit gamma</fullName>
    </recommendedName>
</protein>
<dbReference type="SUPFAM" id="SSF52029">
    <property type="entry name" value="GroEL apical domain-like"/>
    <property type="match status" value="1"/>
</dbReference>
<keyword evidence="6 8" id="KW-0067">ATP-binding</keyword>
<reference evidence="10 11" key="1">
    <citation type="journal article" date="2024" name="BMC Biol.">
        <title>Comparative genomics of Ascetosporea gives new insight into the evolutionary basis for animal parasitism in Rhizaria.</title>
        <authorList>
            <person name="Hiltunen Thoren M."/>
            <person name="Onut-Brannstrom I."/>
            <person name="Alfjorden A."/>
            <person name="Peckova H."/>
            <person name="Swords F."/>
            <person name="Hooper C."/>
            <person name="Holzer A.S."/>
            <person name="Bass D."/>
            <person name="Burki F."/>
        </authorList>
    </citation>
    <scope>NUCLEOTIDE SEQUENCE [LARGE SCALE GENOMIC DNA]</scope>
    <source>
        <strain evidence="10">20-A016</strain>
    </source>
</reference>
<evidence type="ECO:0000256" key="6">
    <source>
        <dbReference type="ARBA" id="ARBA00022840"/>
    </source>
</evidence>
<keyword evidence="7 8" id="KW-0143">Chaperone</keyword>
<dbReference type="SUPFAM" id="SSF54849">
    <property type="entry name" value="GroEL-intermediate domain like"/>
    <property type="match status" value="1"/>
</dbReference>
<dbReference type="Proteomes" id="UP001439008">
    <property type="component" value="Unassembled WGS sequence"/>
</dbReference>
<evidence type="ECO:0000256" key="7">
    <source>
        <dbReference type="ARBA" id="ARBA00023186"/>
    </source>
</evidence>
<evidence type="ECO:0000256" key="9">
    <source>
        <dbReference type="RuleBase" id="RU004191"/>
    </source>
</evidence>
<dbReference type="Gene3D" id="1.10.560.10">
    <property type="entry name" value="GroEL-like equatorial domain"/>
    <property type="match status" value="1"/>
</dbReference>
<evidence type="ECO:0000256" key="2">
    <source>
        <dbReference type="ARBA" id="ARBA00008020"/>
    </source>
</evidence>
<dbReference type="SUPFAM" id="SSF48592">
    <property type="entry name" value="GroEL equatorial domain-like"/>
    <property type="match status" value="1"/>
</dbReference>
<name>A0ABV2AN29_9EUKA</name>
<comment type="caution">
    <text evidence="10">The sequence shown here is derived from an EMBL/GenBank/DDBJ whole genome shotgun (WGS) entry which is preliminary data.</text>
</comment>
<dbReference type="NCBIfam" id="NF041082">
    <property type="entry name" value="thermosome_alpha"/>
    <property type="match status" value="1"/>
</dbReference>
<sequence>MNAPILILNKNAQRETGKEAQMGIITASKAIADIVRSTLGPKAMLKMLLDPTGSVVLTNDGASILREIEVRHPAAKSLIELSRTQDEQVGDGTTSVVVLAGELMEAVRPLLSGGMHPSVIVGAYRRAADLSLQALKKCAREVDPTDPKQLLSFAVTALGTKQVSRFGNLIPRLAVEAVRTVSFEESGKRTSDLRALVKVEKVAGGEIDSSRVLKGVMLNKDILHAAMRRRIENPRIMLLDCPLEYKKAESETNIEMNRAEDWRKYLDLEEEHIRKLCEAITALEPDIVICEKGVSDIAQHFLLQKNVSVLRRVRKSDLHRLAMATGARVGSNSTSMKETDLGKKCALFEVRKLGDDYWSFFENCDSPKACSVLLRGSSSEGLAEIERNLTDAMGVVRNIIMDPRVVPGAGASEMAMSTVLRKQSREESEAAARVFACAASALEIIPKTLGENAGANVSQVIAKLRSAHEENDSLLGVDGDSGEVCDVSELGVFEPFSVKQQAIKTAFETATVLLRIDDILSGVSKNPDQQQMAQQGVPNIQ</sequence>
<evidence type="ECO:0000256" key="4">
    <source>
        <dbReference type="ARBA" id="ARBA00022490"/>
    </source>
</evidence>
<evidence type="ECO:0000313" key="10">
    <source>
        <dbReference type="EMBL" id="MES1920864.1"/>
    </source>
</evidence>
<evidence type="ECO:0000256" key="1">
    <source>
        <dbReference type="ARBA" id="ARBA00004496"/>
    </source>
</evidence>
<gene>
    <name evidence="10" type="ORF">MHBO_002486</name>
</gene>
<evidence type="ECO:0000256" key="3">
    <source>
        <dbReference type="ARBA" id="ARBA00017187"/>
    </source>
</evidence>
<dbReference type="EMBL" id="JBDODL010000917">
    <property type="protein sequence ID" value="MES1920864.1"/>
    <property type="molecule type" value="Genomic_DNA"/>
</dbReference>
<accession>A0ABV2AN29</accession>
<dbReference type="InterPro" id="IPR053374">
    <property type="entry name" value="TCP-1_chaperonin"/>
</dbReference>
<keyword evidence="11" id="KW-1185">Reference proteome</keyword>
<dbReference type="PROSITE" id="PS00995">
    <property type="entry name" value="TCP1_3"/>
    <property type="match status" value="1"/>
</dbReference>
<dbReference type="InterPro" id="IPR054827">
    <property type="entry name" value="thermosome_alpha"/>
</dbReference>
<dbReference type="InterPro" id="IPR027413">
    <property type="entry name" value="GROEL-like_equatorial_sf"/>
</dbReference>
<dbReference type="NCBIfam" id="NF041083">
    <property type="entry name" value="thermosome_beta"/>
    <property type="match status" value="1"/>
</dbReference>
<dbReference type="InterPro" id="IPR027409">
    <property type="entry name" value="GroEL-like_apical_dom_sf"/>
</dbReference>
<dbReference type="InterPro" id="IPR017998">
    <property type="entry name" value="Chaperone_TCP-1"/>
</dbReference>
<comment type="similarity">
    <text evidence="2 8">Belongs to the TCP-1 chaperonin family.</text>
</comment>
<evidence type="ECO:0000256" key="8">
    <source>
        <dbReference type="RuleBase" id="RU004187"/>
    </source>
</evidence>
<dbReference type="InterPro" id="IPR002423">
    <property type="entry name" value="Cpn60/GroEL/TCP-1"/>
</dbReference>
<dbReference type="NCBIfam" id="TIGR02344">
    <property type="entry name" value="chap_CCT_gamma"/>
    <property type="match status" value="1"/>
</dbReference>
<proteinExistence type="inferred from homology"/>